<proteinExistence type="predicted"/>
<evidence type="ECO:0000259" key="2">
    <source>
        <dbReference type="PROSITE" id="PS50835"/>
    </source>
</evidence>
<dbReference type="Gramene" id="OE9A104051T2">
    <property type="protein sequence ID" value="OE9A104051C2"/>
    <property type="gene ID" value="OE9A104051"/>
</dbReference>
<accession>A0A8S0UB45</accession>
<dbReference type="OrthoDB" id="762807at2759"/>
<protein>
    <submittedName>
        <fullName evidence="3">Uncharacterized protein LOC111381531 isoform X1</fullName>
    </submittedName>
</protein>
<dbReference type="InterPro" id="IPR012870">
    <property type="entry name" value="DUF1666"/>
</dbReference>
<keyword evidence="1" id="KW-0812">Transmembrane</keyword>
<dbReference type="PANTHER" id="PTHR46741:SF7">
    <property type="entry name" value="TRANSMEMBRANE PROTEIN"/>
    <property type="match status" value="1"/>
</dbReference>
<reference evidence="3 4" key="1">
    <citation type="submission" date="2019-12" db="EMBL/GenBank/DDBJ databases">
        <authorList>
            <person name="Alioto T."/>
            <person name="Alioto T."/>
            <person name="Gomez Garrido J."/>
        </authorList>
    </citation>
    <scope>NUCLEOTIDE SEQUENCE [LARGE SCALE GENOMIC DNA]</scope>
</reference>
<name>A0A8S0UB45_OLEEU</name>
<keyword evidence="1" id="KW-1133">Transmembrane helix</keyword>
<keyword evidence="1" id="KW-0472">Membrane</keyword>
<gene>
    <name evidence="3" type="ORF">OLEA9_A104051</name>
</gene>
<dbReference type="PROSITE" id="PS50835">
    <property type="entry name" value="IG_LIKE"/>
    <property type="match status" value="1"/>
</dbReference>
<evidence type="ECO:0000313" key="3">
    <source>
        <dbReference type="EMBL" id="CAA3013813.1"/>
    </source>
</evidence>
<feature type="transmembrane region" description="Helical" evidence="1">
    <location>
        <begin position="51"/>
        <end position="76"/>
    </location>
</feature>
<comment type="caution">
    <text evidence="3">The sequence shown here is derived from an EMBL/GenBank/DDBJ whole genome shotgun (WGS) entry which is preliminary data.</text>
</comment>
<organism evidence="3 4">
    <name type="scientific">Olea europaea subsp. europaea</name>
    <dbReference type="NCBI Taxonomy" id="158383"/>
    <lineage>
        <taxon>Eukaryota</taxon>
        <taxon>Viridiplantae</taxon>
        <taxon>Streptophyta</taxon>
        <taxon>Embryophyta</taxon>
        <taxon>Tracheophyta</taxon>
        <taxon>Spermatophyta</taxon>
        <taxon>Magnoliopsida</taxon>
        <taxon>eudicotyledons</taxon>
        <taxon>Gunneridae</taxon>
        <taxon>Pentapetalae</taxon>
        <taxon>asterids</taxon>
        <taxon>lamiids</taxon>
        <taxon>Lamiales</taxon>
        <taxon>Oleaceae</taxon>
        <taxon>Oleeae</taxon>
        <taxon>Olea</taxon>
    </lineage>
</organism>
<dbReference type="InterPro" id="IPR007110">
    <property type="entry name" value="Ig-like_dom"/>
</dbReference>
<keyword evidence="4" id="KW-1185">Reference proteome</keyword>
<evidence type="ECO:0000256" key="1">
    <source>
        <dbReference type="SAM" id="Phobius"/>
    </source>
</evidence>
<feature type="domain" description="Ig-like" evidence="2">
    <location>
        <begin position="112"/>
        <end position="218"/>
    </location>
</feature>
<dbReference type="AlphaFoldDB" id="A0A8S0UB45"/>
<dbReference type="Proteomes" id="UP000594638">
    <property type="component" value="Unassembled WGS sequence"/>
</dbReference>
<sequence length="530" mass="62189">MGLLGSCWLIIECIIIPNGYIKLFYLSFYLHPVFLYSFQIFLWLKELRRCLLFALFYLLRITCIFKFMNRAVWFFLHKSMRTDVFYDVMEQEIKNHEIVVSSYCSWNPTCIPSQVSILHKFQSKEVGSSHYVKSSCAKTLSGNLYREGFPEELDIDWFSNQEIGEKLENLDIGSHNSSDLHVIGFNQKSEDTDQNDSTNSSASATDLYIDDSSSSFSCSNSTVALEQWTTNKSADEVADSFYRKYTERMRWFDILSCDRLFGINAIVGGSWNKMDRKMIASSLESDLELIYVAQMCLSWEALYYQYRKIEAIINTQKEALFHNCTAGNFQNFQVLLERFMEDEKCEKCERYSNYIHKRFSFKSLLQVPEVKGYVEEENGTISGEPIRASEAFKALENCIKAFWLFAKSDNKPLWKFKSILTIYSPRVEDPKDLELFYDLIKDLQKKGLLLKELQGKKKCWLKRRVKPMQREFEKIDVLLTTIDLKLVEIVLKMSIISTSHLKWCREKLNNLEFKDHKIFRVHTNHLFPTS</sequence>
<feature type="transmembrane region" description="Helical" evidence="1">
    <location>
        <begin position="23"/>
        <end position="44"/>
    </location>
</feature>
<dbReference type="PANTHER" id="PTHR46741">
    <property type="entry name" value="OS09G0413600 PROTEIN"/>
    <property type="match status" value="1"/>
</dbReference>
<evidence type="ECO:0000313" key="4">
    <source>
        <dbReference type="Proteomes" id="UP000594638"/>
    </source>
</evidence>
<dbReference type="EMBL" id="CACTIH010007454">
    <property type="protein sequence ID" value="CAA3013813.1"/>
    <property type="molecule type" value="Genomic_DNA"/>
</dbReference>
<dbReference type="Pfam" id="PF07891">
    <property type="entry name" value="DUF1666"/>
    <property type="match status" value="1"/>
</dbReference>